<dbReference type="InterPro" id="IPR001539">
    <property type="entry name" value="Peptidase_U32"/>
</dbReference>
<evidence type="ECO:0000313" key="1">
    <source>
        <dbReference type="EMBL" id="MFC4710713.1"/>
    </source>
</evidence>
<evidence type="ECO:0000313" key="2">
    <source>
        <dbReference type="Proteomes" id="UP001596026"/>
    </source>
</evidence>
<dbReference type="SUPFAM" id="SSF51621">
    <property type="entry name" value="Phosphoenolpyruvate/pyruvate domain"/>
    <property type="match status" value="1"/>
</dbReference>
<organism evidence="1 2">
    <name type="scientific">Enterococcus eurekensis</name>
    <dbReference type="NCBI Taxonomy" id="1159753"/>
    <lineage>
        <taxon>Bacteria</taxon>
        <taxon>Bacillati</taxon>
        <taxon>Bacillota</taxon>
        <taxon>Bacilli</taxon>
        <taxon>Lactobacillales</taxon>
        <taxon>Enterococcaceae</taxon>
        <taxon>Enterococcus</taxon>
    </lineage>
</organism>
<dbReference type="EMBL" id="JBHSGT010000054">
    <property type="protein sequence ID" value="MFC4710713.1"/>
    <property type="molecule type" value="Genomic_DNA"/>
</dbReference>
<reference evidence="2" key="1">
    <citation type="journal article" date="2019" name="Int. J. Syst. Evol. Microbiol.">
        <title>The Global Catalogue of Microorganisms (GCM) 10K type strain sequencing project: providing services to taxonomists for standard genome sequencing and annotation.</title>
        <authorList>
            <consortium name="The Broad Institute Genomics Platform"/>
            <consortium name="The Broad Institute Genome Sequencing Center for Infectious Disease"/>
            <person name="Wu L."/>
            <person name="Ma J."/>
        </authorList>
    </citation>
    <scope>NUCLEOTIDE SEQUENCE [LARGE SCALE GENOMIC DNA]</scope>
    <source>
        <strain evidence="2">CGMCC 1.19061</strain>
    </source>
</reference>
<gene>
    <name evidence="1" type="ORF">ACFO3L_08870</name>
</gene>
<dbReference type="PANTHER" id="PTHR30217:SF12">
    <property type="entry name" value="U32 FAMILY PEPTIDASE"/>
    <property type="match status" value="1"/>
</dbReference>
<dbReference type="InterPro" id="IPR051454">
    <property type="entry name" value="RNA/ubiquinone_mod_enzymes"/>
</dbReference>
<dbReference type="InterPro" id="IPR015813">
    <property type="entry name" value="Pyrv/PenolPyrv_kinase-like_dom"/>
</dbReference>
<proteinExistence type="predicted"/>
<protein>
    <submittedName>
        <fullName evidence="1">Peptidase U32 family protein</fullName>
    </submittedName>
</protein>
<dbReference type="Proteomes" id="UP001596026">
    <property type="component" value="Unassembled WGS sequence"/>
</dbReference>
<accession>A0ABV9M7S5</accession>
<dbReference type="PANTHER" id="PTHR30217">
    <property type="entry name" value="PEPTIDASE U32 FAMILY"/>
    <property type="match status" value="1"/>
</dbReference>
<dbReference type="RefSeq" id="WP_379966185.1">
    <property type="nucleotide sequence ID" value="NZ_JBHSGT010000054.1"/>
</dbReference>
<sequence>MIEIIATVESVEQAKALLPVVDTIYFGEETFALRLPHSFTREEQRELVKLAHQAGKKAMVATNALMHPEKMKLVPEYLAFLKEIEIDLITVGEPGVIYVMGQKEELQIPFIYAAETLVTSARQINFWGRKGAQGAVLAREVPFEEMKVLAPQLEIPAEVLVYGATCIHHSKRPLLDNYYNFTKQEEGTSKHRNLFISEPKKDETHYSIFEDSHGTHIYANNDLSLMQELNELATTNLTTWKLDGMFTPGENFVAIAKIFNEARQAIENNNWTTKLGEKLSQQVAELHPENRGLDTGFYYVDPKKIK</sequence>
<keyword evidence="2" id="KW-1185">Reference proteome</keyword>
<comment type="caution">
    <text evidence="1">The sequence shown here is derived from an EMBL/GenBank/DDBJ whole genome shotgun (WGS) entry which is preliminary data.</text>
</comment>
<name>A0ABV9M7S5_9ENTE</name>
<dbReference type="Pfam" id="PF01136">
    <property type="entry name" value="Peptidase_U32"/>
    <property type="match status" value="1"/>
</dbReference>